<evidence type="ECO:0000313" key="3">
    <source>
        <dbReference type="Proteomes" id="UP000008206"/>
    </source>
</evidence>
<feature type="domain" description="Putative restriction endonuclease" evidence="1">
    <location>
        <begin position="17"/>
        <end position="177"/>
    </location>
</feature>
<dbReference type="InterPro" id="IPR012296">
    <property type="entry name" value="Nuclease_put_TT1808"/>
</dbReference>
<protein>
    <recommendedName>
        <fullName evidence="1">Putative restriction endonuclease domain-containing protein</fullName>
    </recommendedName>
</protein>
<dbReference type="SUPFAM" id="SSF52980">
    <property type="entry name" value="Restriction endonuclease-like"/>
    <property type="match status" value="1"/>
</dbReference>
<dbReference type="OrthoDB" id="530973at2"/>
<gene>
    <name evidence="2" type="ordered locus">Cyan7822_4905</name>
</gene>
<dbReference type="CDD" id="cd06260">
    <property type="entry name" value="DUF820-like"/>
    <property type="match status" value="1"/>
</dbReference>
<dbReference type="Gene3D" id="3.90.1570.10">
    <property type="entry name" value="tt1808, chain A"/>
    <property type="match status" value="1"/>
</dbReference>
<reference evidence="3" key="1">
    <citation type="journal article" date="2011" name="MBio">
        <title>Novel metabolic attributes of the genus Cyanothece, comprising a group of unicellular nitrogen-fixing Cyanobacteria.</title>
        <authorList>
            <person name="Bandyopadhyay A."/>
            <person name="Elvitigala T."/>
            <person name="Welsh E."/>
            <person name="Stockel J."/>
            <person name="Liberton M."/>
            <person name="Min H."/>
            <person name="Sherman L.A."/>
            <person name="Pakrasi H.B."/>
        </authorList>
    </citation>
    <scope>NUCLEOTIDE SEQUENCE [LARGE SCALE GENOMIC DNA]</scope>
    <source>
        <strain evidence="3">PCC 7822</strain>
    </source>
</reference>
<dbReference type="eggNOG" id="COG4636">
    <property type="taxonomic scope" value="Bacteria"/>
</dbReference>
<dbReference type="PANTHER" id="PTHR34107:SF1">
    <property type="entry name" value="SLL0198 PROTEIN"/>
    <property type="match status" value="1"/>
</dbReference>
<sequence>MVTSVAVSSEPTAITLETWLENPPPHSEWVDGKIVEKKGMTLKHSKIQAKLATLWRNYQNSYEPAGEVYTDVPCRTNQQGRSPDVAYLTPELVAAYGHEKVLPQSFPLTAEIVSPRDLAEEVIAKAQEYLQSGSGEVWLLFPENRWIIIITEQSRQIYISGDTVSTQLILTGFQVSVDNLLS</sequence>
<dbReference type="EMBL" id="CP002198">
    <property type="protein sequence ID" value="ADN16796.1"/>
    <property type="molecule type" value="Genomic_DNA"/>
</dbReference>
<organism evidence="2 3">
    <name type="scientific">Gloeothece verrucosa (strain PCC 7822)</name>
    <name type="common">Cyanothece sp. (strain PCC 7822)</name>
    <dbReference type="NCBI Taxonomy" id="497965"/>
    <lineage>
        <taxon>Bacteria</taxon>
        <taxon>Bacillati</taxon>
        <taxon>Cyanobacteriota</taxon>
        <taxon>Cyanophyceae</taxon>
        <taxon>Oscillatoriophycideae</taxon>
        <taxon>Chroococcales</taxon>
        <taxon>Aphanothecaceae</taxon>
        <taxon>Gloeothece</taxon>
        <taxon>Gloeothece verrucosa</taxon>
    </lineage>
</organism>
<dbReference type="KEGG" id="cyj:Cyan7822_4905"/>
<keyword evidence="3" id="KW-1185">Reference proteome</keyword>
<name>E0UH82_GLOV7</name>
<dbReference type="PANTHER" id="PTHR34107">
    <property type="entry name" value="SLL0198 PROTEIN-RELATED"/>
    <property type="match status" value="1"/>
</dbReference>
<evidence type="ECO:0000259" key="1">
    <source>
        <dbReference type="Pfam" id="PF05685"/>
    </source>
</evidence>
<dbReference type="RefSeq" id="WP_013324834.1">
    <property type="nucleotide sequence ID" value="NC_014501.1"/>
</dbReference>
<proteinExistence type="predicted"/>
<evidence type="ECO:0000313" key="2">
    <source>
        <dbReference type="EMBL" id="ADN16796.1"/>
    </source>
</evidence>
<dbReference type="STRING" id="497965.Cyan7822_4905"/>
<dbReference type="HOGENOM" id="CLU_076312_3_2_3"/>
<dbReference type="InterPro" id="IPR011335">
    <property type="entry name" value="Restrct_endonuc-II-like"/>
</dbReference>
<accession>E0UH82</accession>
<dbReference type="Pfam" id="PF05685">
    <property type="entry name" value="Uma2"/>
    <property type="match status" value="1"/>
</dbReference>
<dbReference type="InterPro" id="IPR008538">
    <property type="entry name" value="Uma2"/>
</dbReference>
<dbReference type="Proteomes" id="UP000008206">
    <property type="component" value="Chromosome"/>
</dbReference>
<dbReference type="AlphaFoldDB" id="E0UH82"/>